<keyword evidence="1" id="KW-0614">Plasmid</keyword>
<organism evidence="1 2">
    <name type="scientific">Methylorubrum extorquens (strain ATCC 14718 / DSM 1338 / JCM 2805 / NCIMB 9133 / AM1)</name>
    <name type="common">Methylobacterium extorquens</name>
    <dbReference type="NCBI Taxonomy" id="272630"/>
    <lineage>
        <taxon>Bacteria</taxon>
        <taxon>Pseudomonadati</taxon>
        <taxon>Pseudomonadota</taxon>
        <taxon>Alphaproteobacteria</taxon>
        <taxon>Hyphomicrobiales</taxon>
        <taxon>Methylobacteriaceae</taxon>
        <taxon>Methylorubrum</taxon>
    </lineage>
</organism>
<proteinExistence type="predicted"/>
<dbReference type="Proteomes" id="UP000009081">
    <property type="component" value="Plasmid megaplasmid"/>
</dbReference>
<accession>C5B4S1</accession>
<sequence>MDNARNKRRFEFDLADIPMLAHALSIECGTWLGCDRAKYVRAKELHDLVAAEVPACSKHFDADDWQDFCRRISAGAAYEIVHRRRGWSWDSPDGEIVVRIEDKEWRSHRSGHPPEAEAIAELRAFLEEYAPMEPAAGPRP</sequence>
<evidence type="ECO:0000313" key="1">
    <source>
        <dbReference type="EMBL" id="ACS43453.1"/>
    </source>
</evidence>
<dbReference type="HOGENOM" id="CLU_1832804_0_0_5"/>
<dbReference type="RefSeq" id="WP_012753904.1">
    <property type="nucleotide sequence ID" value="NC_012811.1"/>
</dbReference>
<dbReference type="AlphaFoldDB" id="C5B4S1"/>
<name>C5B4S1_METEA</name>
<geneLocation type="plasmid" evidence="1 2">
    <name>megaplasmid</name>
</geneLocation>
<gene>
    <name evidence="1" type="ordered locus">MexAM1_META2p0606</name>
</gene>
<reference evidence="1 2" key="1">
    <citation type="journal article" date="2009" name="PLoS ONE">
        <title>Methylobacterium genome sequences: a reference blueprint to investigate microbial metabolism of C1 compounds from natural and industrial sources.</title>
        <authorList>
            <person name="Vuilleumier S."/>
            <person name="Chistoserdova L."/>
            <person name="Lee M.-C."/>
            <person name="Bringel F."/>
            <person name="Lajus A."/>
            <person name="Zhou Y."/>
            <person name="Gourion B."/>
            <person name="Barbe V."/>
            <person name="Chang J."/>
            <person name="Cruveiller S."/>
            <person name="Dossat C."/>
            <person name="Gillett W."/>
            <person name="Gruffaz C."/>
            <person name="Haugen E."/>
            <person name="Hourcade E."/>
            <person name="Levy R."/>
            <person name="Mangenot S."/>
            <person name="Muller E."/>
            <person name="Nadalig T."/>
            <person name="Pagni M."/>
            <person name="Penny C."/>
            <person name="Peyraud R."/>
            <person name="Robinson D.G."/>
            <person name="Roche D."/>
            <person name="Rouy Z."/>
            <person name="Saenampechek C."/>
            <person name="Salvignol G."/>
            <person name="Vallenet D."/>
            <person name="Wu Z."/>
            <person name="Marx C.J."/>
            <person name="Vorholt J.A."/>
            <person name="Olson M.V."/>
            <person name="Kaul R."/>
            <person name="Weissenbach J."/>
            <person name="Medigue C."/>
            <person name="Lidstrom M.E."/>
        </authorList>
    </citation>
    <scope>NUCLEOTIDE SEQUENCE [LARGE SCALE GENOMIC DNA]</scope>
    <source>
        <strain evidence="2">ATCC 14718 / DSM 1338 / JCM 2805 / NCIMB 9133 / AM1</strain>
    </source>
</reference>
<dbReference type="EMBL" id="CP001511">
    <property type="protein sequence ID" value="ACS43453.1"/>
    <property type="molecule type" value="Genomic_DNA"/>
</dbReference>
<evidence type="ECO:0000313" key="2">
    <source>
        <dbReference type="Proteomes" id="UP000009081"/>
    </source>
</evidence>
<keyword evidence="2" id="KW-1185">Reference proteome</keyword>
<dbReference type="KEGG" id="mea:Mex_2p0606"/>
<protein>
    <submittedName>
        <fullName evidence="1">Uncharacterized protein</fullName>
    </submittedName>
</protein>